<reference evidence="1 2" key="1">
    <citation type="submission" date="2017-02" db="EMBL/GenBank/DDBJ databases">
        <authorList>
            <person name="Peterson S.W."/>
        </authorList>
    </citation>
    <scope>NUCLEOTIDE SEQUENCE [LARGE SCALE GENOMIC DNA]</scope>
    <source>
        <strain evidence="1 2">DSM 25262</strain>
    </source>
</reference>
<evidence type="ECO:0000313" key="1">
    <source>
        <dbReference type="EMBL" id="SKC86120.1"/>
    </source>
</evidence>
<dbReference type="EMBL" id="FUZU01000004">
    <property type="protein sequence ID" value="SKC86120.1"/>
    <property type="molecule type" value="Genomic_DNA"/>
</dbReference>
<dbReference type="Proteomes" id="UP000190961">
    <property type="component" value="Unassembled WGS sequence"/>
</dbReference>
<gene>
    <name evidence="1" type="ORF">SAMN05660236_5070</name>
</gene>
<name>A0A1T5MD20_9BACT</name>
<organism evidence="1 2">
    <name type="scientific">Ohtaekwangia koreensis</name>
    <dbReference type="NCBI Taxonomy" id="688867"/>
    <lineage>
        <taxon>Bacteria</taxon>
        <taxon>Pseudomonadati</taxon>
        <taxon>Bacteroidota</taxon>
        <taxon>Cytophagia</taxon>
        <taxon>Cytophagales</taxon>
        <taxon>Fulvivirgaceae</taxon>
        <taxon>Ohtaekwangia</taxon>
    </lineage>
</organism>
<proteinExistence type="predicted"/>
<sequence>MGRKNWQSSAKQRNPRQTFRRIKILIYKEKGVMKITPFIFCTLTP</sequence>
<evidence type="ECO:0000313" key="2">
    <source>
        <dbReference type="Proteomes" id="UP000190961"/>
    </source>
</evidence>
<protein>
    <submittedName>
        <fullName evidence="1">Uncharacterized protein</fullName>
    </submittedName>
</protein>
<accession>A0A1T5MD20</accession>
<dbReference type="AlphaFoldDB" id="A0A1T5MD20"/>
<keyword evidence="2" id="KW-1185">Reference proteome</keyword>
<dbReference type="STRING" id="688867.SAMN05660236_5070"/>